<evidence type="ECO:0000313" key="1">
    <source>
        <dbReference type="EMBL" id="VEL27064.1"/>
    </source>
</evidence>
<sequence length="80" mass="9037">MHAASIRQQFAHIRATWLGCPKEIGLAITLRHDADANWPPTNRKWHHVCSRPIVYSQGNRMPAIRMQGHASGRIISRDSG</sequence>
<reference evidence="1" key="1">
    <citation type="submission" date="2018-11" db="EMBL/GenBank/DDBJ databases">
        <authorList>
            <consortium name="Pathogen Informatics"/>
        </authorList>
    </citation>
    <scope>NUCLEOTIDE SEQUENCE</scope>
</reference>
<comment type="caution">
    <text evidence="1">The sequence shown here is derived from an EMBL/GenBank/DDBJ whole genome shotgun (WGS) entry which is preliminary data.</text>
</comment>
<keyword evidence="2" id="KW-1185">Reference proteome</keyword>
<name>A0A448X3I8_9PLAT</name>
<dbReference type="EMBL" id="CAAALY010084636">
    <property type="protein sequence ID" value="VEL27064.1"/>
    <property type="molecule type" value="Genomic_DNA"/>
</dbReference>
<accession>A0A448X3I8</accession>
<dbReference type="AlphaFoldDB" id="A0A448X3I8"/>
<organism evidence="1 2">
    <name type="scientific">Protopolystoma xenopodis</name>
    <dbReference type="NCBI Taxonomy" id="117903"/>
    <lineage>
        <taxon>Eukaryota</taxon>
        <taxon>Metazoa</taxon>
        <taxon>Spiralia</taxon>
        <taxon>Lophotrochozoa</taxon>
        <taxon>Platyhelminthes</taxon>
        <taxon>Monogenea</taxon>
        <taxon>Polyopisthocotylea</taxon>
        <taxon>Polystomatidea</taxon>
        <taxon>Polystomatidae</taxon>
        <taxon>Protopolystoma</taxon>
    </lineage>
</organism>
<gene>
    <name evidence="1" type="ORF">PXEA_LOCUS20504</name>
</gene>
<evidence type="ECO:0000313" key="2">
    <source>
        <dbReference type="Proteomes" id="UP000784294"/>
    </source>
</evidence>
<dbReference type="Proteomes" id="UP000784294">
    <property type="component" value="Unassembled WGS sequence"/>
</dbReference>
<proteinExistence type="predicted"/>
<protein>
    <submittedName>
        <fullName evidence="1">Uncharacterized protein</fullName>
    </submittedName>
</protein>